<comment type="caution">
    <text evidence="2">The sequence shown here is derived from an EMBL/GenBank/DDBJ whole genome shotgun (WGS) entry which is preliminary data.</text>
</comment>
<keyword evidence="1" id="KW-0472">Membrane</keyword>
<name>A0A3S5YGU4_SALER</name>
<feature type="transmembrane region" description="Helical" evidence="1">
    <location>
        <begin position="6"/>
        <end position="24"/>
    </location>
</feature>
<proteinExistence type="predicted"/>
<reference evidence="2" key="1">
    <citation type="submission" date="2013-09" db="EMBL/GenBank/DDBJ databases">
        <title>Salmonella enterica subsp. IIIa serovar 18:z4:z23:-.</title>
        <authorList>
            <person name="Chen Y."/>
            <person name="Li C."/>
            <person name="Mcdermott P."/>
            <person name="Zhao S."/>
        </authorList>
    </citation>
    <scope>NUCLEOTIDE SEQUENCE [LARGE SCALE GENOMIC DNA]</scope>
    <source>
        <strain evidence="2">N26626</strain>
    </source>
</reference>
<dbReference type="Proteomes" id="UP000868500">
    <property type="component" value="Unassembled WGS sequence"/>
</dbReference>
<gene>
    <name evidence="2" type="ORF">P298_02265</name>
</gene>
<dbReference type="EMBL" id="AWRC01000035">
    <property type="protein sequence ID" value="OLV96213.1"/>
    <property type="molecule type" value="Genomic_DNA"/>
</dbReference>
<evidence type="ECO:0000313" key="2">
    <source>
        <dbReference type="EMBL" id="OLV96213.1"/>
    </source>
</evidence>
<protein>
    <submittedName>
        <fullName evidence="2">Uncharacterized protein</fullName>
    </submittedName>
</protein>
<organism evidence="2">
    <name type="scientific">Salmonella enterica subsp. arizonae serovar 18:z4,z23:- str. CVM N26626</name>
    <dbReference type="NCBI Taxonomy" id="1395119"/>
    <lineage>
        <taxon>Bacteria</taxon>
        <taxon>Pseudomonadati</taxon>
        <taxon>Pseudomonadota</taxon>
        <taxon>Gammaproteobacteria</taxon>
        <taxon>Enterobacterales</taxon>
        <taxon>Enterobacteriaceae</taxon>
        <taxon>Salmonella</taxon>
    </lineage>
</organism>
<sequence length="40" mass="5112">MQHFDITHFGVTTIFLFHMRLKLFEKKAFNRKRKYRWLIL</sequence>
<accession>A0A3S5YGU4</accession>
<keyword evidence="1" id="KW-0812">Transmembrane</keyword>
<dbReference type="AlphaFoldDB" id="A0A3S5YGU4"/>
<evidence type="ECO:0000256" key="1">
    <source>
        <dbReference type="SAM" id="Phobius"/>
    </source>
</evidence>
<keyword evidence="1" id="KW-1133">Transmembrane helix</keyword>